<dbReference type="EMBL" id="CAXAJV020001292">
    <property type="protein sequence ID" value="CAL7942417.1"/>
    <property type="molecule type" value="Genomic_DNA"/>
</dbReference>
<feature type="compositionally biased region" description="Basic and acidic residues" evidence="1">
    <location>
        <begin position="32"/>
        <end position="49"/>
    </location>
</feature>
<evidence type="ECO:0000256" key="1">
    <source>
        <dbReference type="SAM" id="MobiDB-lite"/>
    </source>
</evidence>
<feature type="region of interest" description="Disordered" evidence="1">
    <location>
        <begin position="28"/>
        <end position="49"/>
    </location>
</feature>
<evidence type="ECO:0000313" key="2">
    <source>
        <dbReference type="EMBL" id="CAL7942417.1"/>
    </source>
</evidence>
<name>A0ABP1NNC4_XYLVO</name>
<comment type="caution">
    <text evidence="2">The sequence shown here is derived from an EMBL/GenBank/DDBJ whole genome shotgun (WGS) entry which is preliminary data.</text>
</comment>
<accession>A0ABP1NNC4</accession>
<evidence type="ECO:0000313" key="3">
    <source>
        <dbReference type="Proteomes" id="UP001642520"/>
    </source>
</evidence>
<keyword evidence="3" id="KW-1185">Reference proteome</keyword>
<sequence>MDGPEDKPSTRVGLWQRERRNKIYVPKRMRSSRRETPYSRRAIDRRKEQQRALTRVTRVYTTLLLNARQQLCKLVAPSRTTHTSLSRSAVAWCVACRFHAERLDTQRMEKLAERRIAEERHTT</sequence>
<proteinExistence type="predicted"/>
<gene>
    <name evidence="2" type="ORF">XYLVIOL_LOCUS5536</name>
</gene>
<organism evidence="2 3">
    <name type="scientific">Xylocopa violacea</name>
    <name type="common">Violet carpenter bee</name>
    <name type="synonym">Apis violacea</name>
    <dbReference type="NCBI Taxonomy" id="135666"/>
    <lineage>
        <taxon>Eukaryota</taxon>
        <taxon>Metazoa</taxon>
        <taxon>Ecdysozoa</taxon>
        <taxon>Arthropoda</taxon>
        <taxon>Hexapoda</taxon>
        <taxon>Insecta</taxon>
        <taxon>Pterygota</taxon>
        <taxon>Neoptera</taxon>
        <taxon>Endopterygota</taxon>
        <taxon>Hymenoptera</taxon>
        <taxon>Apocrita</taxon>
        <taxon>Aculeata</taxon>
        <taxon>Apoidea</taxon>
        <taxon>Anthophila</taxon>
        <taxon>Apidae</taxon>
        <taxon>Xylocopa</taxon>
        <taxon>Xylocopa</taxon>
    </lineage>
</organism>
<dbReference type="Proteomes" id="UP001642520">
    <property type="component" value="Unassembled WGS sequence"/>
</dbReference>
<reference evidence="2 3" key="1">
    <citation type="submission" date="2024-08" db="EMBL/GenBank/DDBJ databases">
        <authorList>
            <person name="Will J Nash"/>
            <person name="Angela Man"/>
            <person name="Seanna McTaggart"/>
            <person name="Kendall Baker"/>
            <person name="Tom Barker"/>
            <person name="Leah Catchpole"/>
            <person name="Alex Durrant"/>
            <person name="Karim Gharbi"/>
            <person name="Naomi Irish"/>
            <person name="Gemy Kaithakottil"/>
            <person name="Debby Ku"/>
            <person name="Aaliyah Providence"/>
            <person name="Felix Shaw"/>
            <person name="David Swarbreck"/>
            <person name="Chris Watkins"/>
            <person name="Ann M. McCartney"/>
            <person name="Giulio Formenti"/>
            <person name="Alice Mouton"/>
            <person name="Noel Vella"/>
            <person name="Bjorn M von Reumont"/>
            <person name="Adriana Vella"/>
            <person name="Wilfried Haerty"/>
        </authorList>
    </citation>
    <scope>NUCLEOTIDE SEQUENCE [LARGE SCALE GENOMIC DNA]</scope>
</reference>
<protein>
    <submittedName>
        <fullName evidence="2">Uncharacterized protein</fullName>
    </submittedName>
</protein>